<organism evidence="2 3">
    <name type="scientific">Pochonia chlamydosporia 170</name>
    <dbReference type="NCBI Taxonomy" id="1380566"/>
    <lineage>
        <taxon>Eukaryota</taxon>
        <taxon>Fungi</taxon>
        <taxon>Dikarya</taxon>
        <taxon>Ascomycota</taxon>
        <taxon>Pezizomycotina</taxon>
        <taxon>Sordariomycetes</taxon>
        <taxon>Hypocreomycetidae</taxon>
        <taxon>Hypocreales</taxon>
        <taxon>Clavicipitaceae</taxon>
        <taxon>Pochonia</taxon>
    </lineage>
</organism>
<accession>A0A179FNH6</accession>
<dbReference type="Proteomes" id="UP000078397">
    <property type="component" value="Unassembled WGS sequence"/>
</dbReference>
<reference evidence="2 3" key="1">
    <citation type="journal article" date="2016" name="PLoS Pathog.">
        <title>Biosynthesis of antibiotic leucinostatins in bio-control fungus Purpureocillium lilacinum and their inhibition on phytophthora revealed by genome mining.</title>
        <authorList>
            <person name="Wang G."/>
            <person name="Liu Z."/>
            <person name="Lin R."/>
            <person name="Li E."/>
            <person name="Mao Z."/>
            <person name="Ling J."/>
            <person name="Yang Y."/>
            <person name="Yin W.B."/>
            <person name="Xie B."/>
        </authorList>
    </citation>
    <scope>NUCLEOTIDE SEQUENCE [LARGE SCALE GENOMIC DNA]</scope>
    <source>
        <strain evidence="2">170</strain>
    </source>
</reference>
<dbReference type="KEGG" id="pchm:VFPPC_08401"/>
<gene>
    <name evidence="2" type="ORF">VFPPC_08401</name>
</gene>
<evidence type="ECO:0000256" key="1">
    <source>
        <dbReference type="SAM" id="Phobius"/>
    </source>
</evidence>
<keyword evidence="3" id="KW-1185">Reference proteome</keyword>
<dbReference type="GeneID" id="28851112"/>
<dbReference type="STRING" id="1380566.A0A179FNH6"/>
<evidence type="ECO:0000313" key="2">
    <source>
        <dbReference type="EMBL" id="OAQ66907.1"/>
    </source>
</evidence>
<dbReference type="EMBL" id="LSBJ02000004">
    <property type="protein sequence ID" value="OAQ66907.1"/>
    <property type="molecule type" value="Genomic_DNA"/>
</dbReference>
<name>A0A179FNH6_METCM</name>
<feature type="transmembrane region" description="Helical" evidence="1">
    <location>
        <begin position="6"/>
        <end position="26"/>
    </location>
</feature>
<comment type="caution">
    <text evidence="2">The sequence shown here is derived from an EMBL/GenBank/DDBJ whole genome shotgun (WGS) entry which is preliminary data.</text>
</comment>
<keyword evidence="1" id="KW-1133">Transmembrane helix</keyword>
<keyword evidence="1" id="KW-0472">Membrane</keyword>
<protein>
    <submittedName>
        <fullName evidence="2">Uncharacterized protein</fullName>
    </submittedName>
</protein>
<sequence length="352" mass="38375">MATGPGTVLINTLGVIAGALGIFGFMQNQVDRAGKDDLVFSFKIGLDGAHGPGTPPLTEAGGNLPDIRVFDNQGNFLGMATNDRNKCESGEDNCLAKVPGPIKQQPSYALFTANDDALCVAWASVTYPGGDKYGWVGNWAKECNAPWYYSDIDVQTSNGSDKLFCAWMDSNGDQPTTGIQIHWPEFHEGFKGNGNDPNFYCQDNPALRFIKDKDPHGITFWTKKRDLFAINPSTAISELAPPVNRERDVERIKRTLANDNRLIRSGHAGHSAKELCESKNSVGPSFVSQSERAFCHMPDKKLYQFCDDVQSGACWDDKEQKLSSKAAKGQAAGLASVPEVKFDKAIAWGVSK</sequence>
<dbReference type="RefSeq" id="XP_018143994.1">
    <property type="nucleotide sequence ID" value="XM_018287118.1"/>
</dbReference>
<evidence type="ECO:0000313" key="3">
    <source>
        <dbReference type="Proteomes" id="UP000078397"/>
    </source>
</evidence>
<proteinExistence type="predicted"/>
<dbReference type="OrthoDB" id="5365129at2759"/>
<keyword evidence="1" id="KW-0812">Transmembrane</keyword>
<dbReference type="AlphaFoldDB" id="A0A179FNH6"/>